<dbReference type="eggNOG" id="ENOG5032W40">
    <property type="taxonomic scope" value="Bacteria"/>
</dbReference>
<evidence type="ECO:0000256" key="1">
    <source>
        <dbReference type="SAM" id="Phobius"/>
    </source>
</evidence>
<evidence type="ECO:0000313" key="4">
    <source>
        <dbReference type="Proteomes" id="UP000002730"/>
    </source>
</evidence>
<protein>
    <recommendedName>
        <fullName evidence="2">YcxB-like C-terminal domain-containing protein</fullName>
    </recommendedName>
</protein>
<dbReference type="Pfam" id="PF14317">
    <property type="entry name" value="YcxB"/>
    <property type="match status" value="1"/>
</dbReference>
<proteinExistence type="predicted"/>
<evidence type="ECO:0000313" key="3">
    <source>
        <dbReference type="EMBL" id="ADL50086.1"/>
    </source>
</evidence>
<sequence>MKIDFTLTEEDYLDITMMHMKGSKKFKSSFIAQRFVIPFLVCLVVFDVAKHFGFIPAIIACVALYIGWVLLFPKYYKNSALKKIRKISAKSGEGGPFGNCSIDITSEGVVSSNKEGSLRTNWKRVNKVQETEKFLLIYVDNTNCCVLPLRAFKDQDERKIFMNILKKHCEVEQKDFVTKG</sequence>
<name>D9SPN7_CLOC7</name>
<keyword evidence="4" id="KW-1185">Reference proteome</keyword>
<dbReference type="OrthoDB" id="339559at2"/>
<dbReference type="KEGG" id="ccb:Clocel_0306"/>
<dbReference type="InterPro" id="IPR025588">
    <property type="entry name" value="YcxB-like_C"/>
</dbReference>
<accession>D9SPN7</accession>
<keyword evidence="1" id="KW-0812">Transmembrane</keyword>
<gene>
    <name evidence="3" type="ordered locus">Clocel_0306</name>
</gene>
<feature type="transmembrane region" description="Helical" evidence="1">
    <location>
        <begin position="26"/>
        <end position="46"/>
    </location>
</feature>
<dbReference type="AlphaFoldDB" id="D9SPN7"/>
<feature type="domain" description="YcxB-like C-terminal" evidence="2">
    <location>
        <begin position="104"/>
        <end position="164"/>
    </location>
</feature>
<dbReference type="HOGENOM" id="CLU_104164_0_0_9"/>
<dbReference type="EMBL" id="CP002160">
    <property type="protein sequence ID" value="ADL50086.1"/>
    <property type="molecule type" value="Genomic_DNA"/>
</dbReference>
<keyword evidence="1" id="KW-0472">Membrane</keyword>
<evidence type="ECO:0000259" key="2">
    <source>
        <dbReference type="Pfam" id="PF14317"/>
    </source>
</evidence>
<keyword evidence="1" id="KW-1133">Transmembrane helix</keyword>
<dbReference type="RefSeq" id="WP_010075147.1">
    <property type="nucleotide sequence ID" value="NC_014393.1"/>
</dbReference>
<feature type="transmembrane region" description="Helical" evidence="1">
    <location>
        <begin position="52"/>
        <end position="76"/>
    </location>
</feature>
<reference evidence="3 4" key="1">
    <citation type="submission" date="2010-08" db="EMBL/GenBank/DDBJ databases">
        <title>Complete sequence of Clostridium cellulovorans 743B.</title>
        <authorList>
            <consortium name="US DOE Joint Genome Institute"/>
            <person name="Lucas S."/>
            <person name="Copeland A."/>
            <person name="Lapidus A."/>
            <person name="Cheng J.-F."/>
            <person name="Bruce D."/>
            <person name="Goodwin L."/>
            <person name="Pitluck S."/>
            <person name="Chertkov O."/>
            <person name="Detter J.C."/>
            <person name="Han C."/>
            <person name="Tapia R."/>
            <person name="Land M."/>
            <person name="Hauser L."/>
            <person name="Chang Y.-J."/>
            <person name="Jeffries C."/>
            <person name="Kyrpides N."/>
            <person name="Ivanova N."/>
            <person name="Mikhailova N."/>
            <person name="Hemme C.L."/>
            <person name="Woyke T."/>
        </authorList>
    </citation>
    <scope>NUCLEOTIDE SEQUENCE [LARGE SCALE GENOMIC DNA]</scope>
    <source>
        <strain evidence="4">ATCC 35296 / DSM 3052 / OCM 3 / 743B</strain>
    </source>
</reference>
<organism evidence="3 4">
    <name type="scientific">Clostridium cellulovorans (strain ATCC 35296 / DSM 3052 / OCM 3 / 743B)</name>
    <dbReference type="NCBI Taxonomy" id="573061"/>
    <lineage>
        <taxon>Bacteria</taxon>
        <taxon>Bacillati</taxon>
        <taxon>Bacillota</taxon>
        <taxon>Clostridia</taxon>
        <taxon>Eubacteriales</taxon>
        <taxon>Clostridiaceae</taxon>
        <taxon>Clostridium</taxon>
    </lineage>
</organism>
<dbReference type="Proteomes" id="UP000002730">
    <property type="component" value="Chromosome"/>
</dbReference>